<dbReference type="Pfam" id="PF00814">
    <property type="entry name" value="TsaD"/>
    <property type="match status" value="1"/>
</dbReference>
<dbReference type="EMBL" id="NTKD01000005">
    <property type="protein sequence ID" value="PDH41269.1"/>
    <property type="molecule type" value="Genomic_DNA"/>
</dbReference>
<protein>
    <recommendedName>
        <fullName evidence="2">tRNA threonylcarbamoyladenosine biosynthesis protein TsaB</fullName>
    </recommendedName>
    <alternativeName>
        <fullName evidence="3">t(6)A37 threonylcarbamoyladenosine biosynthesis protein TsaB</fullName>
    </alternativeName>
</protein>
<comment type="similarity">
    <text evidence="1">Belongs to the KAE1 / TsaD family. TsaB subfamily.</text>
</comment>
<dbReference type="Gene3D" id="3.30.420.40">
    <property type="match status" value="2"/>
</dbReference>
<evidence type="ECO:0000256" key="3">
    <source>
        <dbReference type="ARBA" id="ARBA00032446"/>
    </source>
</evidence>
<feature type="domain" description="Gcp-like" evidence="4">
    <location>
        <begin position="28"/>
        <end position="141"/>
    </location>
</feature>
<evidence type="ECO:0000256" key="2">
    <source>
        <dbReference type="ARBA" id="ARBA00019012"/>
    </source>
</evidence>
<name>A0A2A5WXL9_9GAMM</name>
<dbReference type="InterPro" id="IPR022496">
    <property type="entry name" value="T6A_TsaB"/>
</dbReference>
<sequence length="227" mass="24328">MNLLALDTSTRSCVIGIARGDQLIERSETVDRTHSQVVLPMILETMASADLTLGELDALVLGQGPGSFTGLRIAAGVIQGLAFGLDIRVAPVSTLAALAQARIRRHGDDRVAVAMHARVDEMFFGCYSNHQGLAECAYDEEVVVLDDLDIDWTTCSGTGDGWAQESASITRDRLLSYDSVSVPSASDLLTLGRRLISENQTVVAAEALPRYLRETVATPAANLKKPT</sequence>
<dbReference type="SUPFAM" id="SSF53067">
    <property type="entry name" value="Actin-like ATPase domain"/>
    <property type="match status" value="2"/>
</dbReference>
<dbReference type="InterPro" id="IPR043129">
    <property type="entry name" value="ATPase_NBD"/>
</dbReference>
<dbReference type="Proteomes" id="UP000219327">
    <property type="component" value="Unassembled WGS sequence"/>
</dbReference>
<evidence type="ECO:0000313" key="6">
    <source>
        <dbReference type="Proteomes" id="UP000219327"/>
    </source>
</evidence>
<dbReference type="AlphaFoldDB" id="A0A2A5WXL9"/>
<organism evidence="5 6">
    <name type="scientific">OM182 bacterium MED-G24</name>
    <dbReference type="NCBI Taxonomy" id="1986255"/>
    <lineage>
        <taxon>Bacteria</taxon>
        <taxon>Pseudomonadati</taxon>
        <taxon>Pseudomonadota</taxon>
        <taxon>Gammaproteobacteria</taxon>
        <taxon>OMG group</taxon>
        <taxon>OM182 clade</taxon>
    </lineage>
</organism>
<dbReference type="InterPro" id="IPR000905">
    <property type="entry name" value="Gcp-like_dom"/>
</dbReference>
<gene>
    <name evidence="5" type="primary">tsaB</name>
    <name evidence="5" type="ORF">CNE99_01905</name>
</gene>
<reference evidence="5 6" key="1">
    <citation type="submission" date="2017-08" db="EMBL/GenBank/DDBJ databases">
        <title>Fine stratification of microbial communities through a metagenomic profile of the photic zone.</title>
        <authorList>
            <person name="Haro-Moreno J.M."/>
            <person name="Lopez-Perez M."/>
            <person name="De La Torre J."/>
            <person name="Picazo A."/>
            <person name="Camacho A."/>
            <person name="Rodriguez-Valera F."/>
        </authorList>
    </citation>
    <scope>NUCLEOTIDE SEQUENCE [LARGE SCALE GENOMIC DNA]</scope>
    <source>
        <strain evidence="5">MED-G24</strain>
    </source>
</reference>
<proteinExistence type="inferred from homology"/>
<dbReference type="NCBIfam" id="TIGR03725">
    <property type="entry name" value="T6A_YeaZ"/>
    <property type="match status" value="1"/>
</dbReference>
<evidence type="ECO:0000313" key="5">
    <source>
        <dbReference type="EMBL" id="PDH41269.1"/>
    </source>
</evidence>
<accession>A0A2A5WXL9</accession>
<evidence type="ECO:0000256" key="1">
    <source>
        <dbReference type="ARBA" id="ARBA00010493"/>
    </source>
</evidence>
<keyword evidence="5" id="KW-0808">Transferase</keyword>
<evidence type="ECO:0000259" key="4">
    <source>
        <dbReference type="Pfam" id="PF00814"/>
    </source>
</evidence>
<dbReference type="GO" id="GO:0002949">
    <property type="term" value="P:tRNA threonylcarbamoyladenosine modification"/>
    <property type="evidence" value="ECO:0007669"/>
    <property type="project" value="InterPro"/>
</dbReference>
<dbReference type="CDD" id="cd24032">
    <property type="entry name" value="ASKHA_NBD_TsaB"/>
    <property type="match status" value="1"/>
</dbReference>
<dbReference type="GO" id="GO:0016740">
    <property type="term" value="F:transferase activity"/>
    <property type="evidence" value="ECO:0007669"/>
    <property type="project" value="UniProtKB-KW"/>
</dbReference>
<comment type="caution">
    <text evidence="5">The sequence shown here is derived from an EMBL/GenBank/DDBJ whole genome shotgun (WGS) entry which is preliminary data.</text>
</comment>